<dbReference type="Gene3D" id="3.30.450.20">
    <property type="entry name" value="PAS domain"/>
    <property type="match status" value="3"/>
</dbReference>
<name>A0A2U3KNR2_9BACT</name>
<dbReference type="InterPro" id="IPR003594">
    <property type="entry name" value="HATPase_dom"/>
</dbReference>
<feature type="domain" description="PAS" evidence="11">
    <location>
        <begin position="355"/>
        <end position="400"/>
    </location>
</feature>
<keyword evidence="9" id="KW-0472">Membrane</keyword>
<dbReference type="Pfam" id="PF13426">
    <property type="entry name" value="PAS_9"/>
    <property type="match status" value="1"/>
</dbReference>
<evidence type="ECO:0000259" key="11">
    <source>
        <dbReference type="PROSITE" id="PS50112"/>
    </source>
</evidence>
<evidence type="ECO:0000256" key="8">
    <source>
        <dbReference type="ARBA" id="ARBA00023012"/>
    </source>
</evidence>
<keyword evidence="9" id="KW-1133">Transmembrane helix</keyword>
<dbReference type="PROSITE" id="PS50109">
    <property type="entry name" value="HIS_KIN"/>
    <property type="match status" value="1"/>
</dbReference>
<keyword evidence="8" id="KW-0902">Two-component regulatory system</keyword>
<comment type="catalytic activity">
    <reaction evidence="1">
        <text>ATP + protein L-histidine = ADP + protein N-phospho-L-histidine.</text>
        <dbReference type="EC" id="2.7.13.3"/>
    </reaction>
</comment>
<dbReference type="Pfam" id="PF02518">
    <property type="entry name" value="HATPase_c"/>
    <property type="match status" value="1"/>
</dbReference>
<dbReference type="SMART" id="SM00086">
    <property type="entry name" value="PAC"/>
    <property type="match status" value="2"/>
</dbReference>
<dbReference type="AlphaFoldDB" id="A0A2U3KNR2"/>
<dbReference type="NCBIfam" id="TIGR00229">
    <property type="entry name" value="sensory_box"/>
    <property type="match status" value="3"/>
</dbReference>
<dbReference type="InterPro" id="IPR004358">
    <property type="entry name" value="Sig_transdc_His_kin-like_C"/>
</dbReference>
<evidence type="ECO:0000313" key="14">
    <source>
        <dbReference type="Proteomes" id="UP000238701"/>
    </source>
</evidence>
<evidence type="ECO:0000259" key="12">
    <source>
        <dbReference type="PROSITE" id="PS50113"/>
    </source>
</evidence>
<dbReference type="OrthoDB" id="9815750at2"/>
<dbReference type="Gene3D" id="3.30.565.10">
    <property type="entry name" value="Histidine kinase-like ATPase, C-terminal domain"/>
    <property type="match status" value="1"/>
</dbReference>
<dbReference type="EC" id="2.7.13.3" evidence="2"/>
<dbReference type="PANTHER" id="PTHR43065">
    <property type="entry name" value="SENSOR HISTIDINE KINASE"/>
    <property type="match status" value="1"/>
</dbReference>
<dbReference type="GO" id="GO:0005524">
    <property type="term" value="F:ATP binding"/>
    <property type="evidence" value="ECO:0007669"/>
    <property type="project" value="UniProtKB-KW"/>
</dbReference>
<dbReference type="PROSITE" id="PS50112">
    <property type="entry name" value="PAS"/>
    <property type="match status" value="3"/>
</dbReference>
<organism evidence="13 14">
    <name type="scientific">Candidatus Sulfotelmatobacter kueseliae</name>
    <dbReference type="NCBI Taxonomy" id="2042962"/>
    <lineage>
        <taxon>Bacteria</taxon>
        <taxon>Pseudomonadati</taxon>
        <taxon>Acidobacteriota</taxon>
        <taxon>Terriglobia</taxon>
        <taxon>Terriglobales</taxon>
        <taxon>Candidatus Korobacteraceae</taxon>
        <taxon>Candidatus Sulfotelmatobacter</taxon>
    </lineage>
</organism>
<evidence type="ECO:0000256" key="1">
    <source>
        <dbReference type="ARBA" id="ARBA00000085"/>
    </source>
</evidence>
<keyword evidence="9" id="KW-0812">Transmembrane</keyword>
<feature type="domain" description="PAS" evidence="11">
    <location>
        <begin position="113"/>
        <end position="183"/>
    </location>
</feature>
<feature type="domain" description="Histidine kinase" evidence="10">
    <location>
        <begin position="492"/>
        <end position="703"/>
    </location>
</feature>
<gene>
    <name evidence="13" type="ORF">SBA1_350027</name>
</gene>
<keyword evidence="5" id="KW-0547">Nucleotide-binding</keyword>
<dbReference type="EMBL" id="OMOD01000128">
    <property type="protein sequence ID" value="SPF41296.1"/>
    <property type="molecule type" value="Genomic_DNA"/>
</dbReference>
<dbReference type="SMART" id="SM00388">
    <property type="entry name" value="HisKA"/>
    <property type="match status" value="1"/>
</dbReference>
<dbReference type="SUPFAM" id="SSF47384">
    <property type="entry name" value="Homodimeric domain of signal transducing histidine kinase"/>
    <property type="match status" value="1"/>
</dbReference>
<dbReference type="SMART" id="SM00091">
    <property type="entry name" value="PAS"/>
    <property type="match status" value="3"/>
</dbReference>
<accession>A0A2U3KNR2</accession>
<keyword evidence="7" id="KW-0067">ATP-binding</keyword>
<dbReference type="InterPro" id="IPR003661">
    <property type="entry name" value="HisK_dim/P_dom"/>
</dbReference>
<dbReference type="InterPro" id="IPR036890">
    <property type="entry name" value="HATPase_C_sf"/>
</dbReference>
<feature type="domain" description="PAC" evidence="12">
    <location>
        <begin position="427"/>
        <end position="479"/>
    </location>
</feature>
<protein>
    <recommendedName>
        <fullName evidence="2">histidine kinase</fullName>
        <ecNumber evidence="2">2.7.13.3</ecNumber>
    </recommendedName>
</protein>
<evidence type="ECO:0000256" key="7">
    <source>
        <dbReference type="ARBA" id="ARBA00022840"/>
    </source>
</evidence>
<evidence type="ECO:0000256" key="9">
    <source>
        <dbReference type="SAM" id="Phobius"/>
    </source>
</evidence>
<dbReference type="InterPro" id="IPR013656">
    <property type="entry name" value="PAS_4"/>
</dbReference>
<evidence type="ECO:0000256" key="3">
    <source>
        <dbReference type="ARBA" id="ARBA00022553"/>
    </source>
</evidence>
<dbReference type="CDD" id="cd00130">
    <property type="entry name" value="PAS"/>
    <property type="match status" value="3"/>
</dbReference>
<dbReference type="GO" id="GO:0000155">
    <property type="term" value="F:phosphorelay sensor kinase activity"/>
    <property type="evidence" value="ECO:0007669"/>
    <property type="project" value="InterPro"/>
</dbReference>
<dbReference type="Proteomes" id="UP000238701">
    <property type="component" value="Unassembled WGS sequence"/>
</dbReference>
<evidence type="ECO:0000256" key="6">
    <source>
        <dbReference type="ARBA" id="ARBA00022777"/>
    </source>
</evidence>
<evidence type="ECO:0000256" key="2">
    <source>
        <dbReference type="ARBA" id="ARBA00012438"/>
    </source>
</evidence>
<dbReference type="PRINTS" id="PR00344">
    <property type="entry name" value="BCTRLSENSOR"/>
</dbReference>
<dbReference type="InterPro" id="IPR036097">
    <property type="entry name" value="HisK_dim/P_sf"/>
</dbReference>
<dbReference type="InterPro" id="IPR001610">
    <property type="entry name" value="PAC"/>
</dbReference>
<feature type="transmembrane region" description="Helical" evidence="9">
    <location>
        <begin position="25"/>
        <end position="45"/>
    </location>
</feature>
<dbReference type="Pfam" id="PF08448">
    <property type="entry name" value="PAS_4"/>
    <property type="match status" value="2"/>
</dbReference>
<dbReference type="InterPro" id="IPR035965">
    <property type="entry name" value="PAS-like_dom_sf"/>
</dbReference>
<keyword evidence="4 13" id="KW-0808">Transferase</keyword>
<dbReference type="InterPro" id="IPR000014">
    <property type="entry name" value="PAS"/>
</dbReference>
<dbReference type="PANTHER" id="PTHR43065:SF10">
    <property type="entry name" value="PEROXIDE STRESS-ACTIVATED HISTIDINE KINASE MAK3"/>
    <property type="match status" value="1"/>
</dbReference>
<dbReference type="SMART" id="SM00387">
    <property type="entry name" value="HATPase_c"/>
    <property type="match status" value="1"/>
</dbReference>
<dbReference type="Gene3D" id="1.10.287.130">
    <property type="match status" value="1"/>
</dbReference>
<reference evidence="14" key="1">
    <citation type="submission" date="2018-02" db="EMBL/GenBank/DDBJ databases">
        <authorList>
            <person name="Hausmann B."/>
        </authorList>
    </citation>
    <scope>NUCLEOTIDE SEQUENCE [LARGE SCALE GENOMIC DNA]</scope>
    <source>
        <strain evidence="14">Peat soil MAG SbA1</strain>
    </source>
</reference>
<dbReference type="Pfam" id="PF00512">
    <property type="entry name" value="HisKA"/>
    <property type="match status" value="1"/>
</dbReference>
<feature type="domain" description="PAS" evidence="11">
    <location>
        <begin position="231"/>
        <end position="272"/>
    </location>
</feature>
<dbReference type="SUPFAM" id="SSF55874">
    <property type="entry name" value="ATPase domain of HSP90 chaperone/DNA topoisomerase II/histidine kinase"/>
    <property type="match status" value="1"/>
</dbReference>
<feature type="transmembrane region" description="Helical" evidence="9">
    <location>
        <begin position="57"/>
        <end position="75"/>
    </location>
</feature>
<dbReference type="PROSITE" id="PS50113">
    <property type="entry name" value="PAC"/>
    <property type="match status" value="2"/>
</dbReference>
<keyword evidence="6 13" id="KW-0418">Kinase</keyword>
<proteinExistence type="predicted"/>
<dbReference type="InterPro" id="IPR000700">
    <property type="entry name" value="PAS-assoc_C"/>
</dbReference>
<evidence type="ECO:0000256" key="5">
    <source>
        <dbReference type="ARBA" id="ARBA00022741"/>
    </source>
</evidence>
<dbReference type="SUPFAM" id="SSF55785">
    <property type="entry name" value="PYP-like sensor domain (PAS domain)"/>
    <property type="match status" value="3"/>
</dbReference>
<dbReference type="CDD" id="cd00082">
    <property type="entry name" value="HisKA"/>
    <property type="match status" value="1"/>
</dbReference>
<evidence type="ECO:0000313" key="13">
    <source>
        <dbReference type="EMBL" id="SPF41296.1"/>
    </source>
</evidence>
<feature type="domain" description="PAC" evidence="12">
    <location>
        <begin position="302"/>
        <end position="354"/>
    </location>
</feature>
<evidence type="ECO:0000259" key="10">
    <source>
        <dbReference type="PROSITE" id="PS50109"/>
    </source>
</evidence>
<keyword evidence="3" id="KW-0597">Phosphoprotein</keyword>
<evidence type="ECO:0000256" key="4">
    <source>
        <dbReference type="ARBA" id="ARBA00022679"/>
    </source>
</evidence>
<sequence length="703" mass="78339">MIPDQTGGSPDSHPEGILEQEESQLWRWVLGFFILLAFALAALLWERLENIPFSLRAIPIGVLALSILFAVYAYGRRREVSELKGLLRGLQEHVGAAPSEEQLDQLSQVILRSQRNFKELIDSLDDPACATALDGTLRTVNRRVAELTGLPYTELVGHKIFDFFEEPARELLEGGLGRFLEKRRWAGVVRVQLKNNPRPLYFDCMLNAIVKGDEVVGASILGRDVTEQREKEMRFTELFETLQEGVYFSTPDGHLLDANPALVNMLGYTEKKDLLLVDPSALNFEPGPPALGRAVDDHGGLRTREIKLRRKDGAAAVFLDSSRAVWDTSGNIIRYQGTLVDITEKRKMERELAQQEEFRRRLLESFPDLILVVDLGERYTFVNSRARDLLGYQPEDLVGKKISDLEDHSPEMAALYHTVVSGKQAFASAEYGARHRDGNWRTMRASCSQLFDAEGKTSGVIMSVRDITLERKLEQQVVQSERLAAMGAMIGGVAHELNNPLTSILGVSELMQDKETSESGRKQLALLQQQARRAADIVQNLTYFARPPAPGKSRLNLIEVIDRTLNLHAYSLRKNNITVDFLREEGLPYALGDPHQLMQVFLNLIMNAEQAIREARDKGTLRIRTGKSDGSVWVSFHDDGPGIPKENLPSIFDPFYTTKRPGRGTGLGLSICKSVIKEHNGSIDATNAADGGAVFTVTLPVAG</sequence>
<dbReference type="InterPro" id="IPR005467">
    <property type="entry name" value="His_kinase_dom"/>
</dbReference>